<comment type="caution">
    <text evidence="1">The sequence shown here is derived from an EMBL/GenBank/DDBJ whole genome shotgun (WGS) entry which is preliminary data.</text>
</comment>
<keyword evidence="2" id="KW-1185">Reference proteome</keyword>
<sequence length="170" mass="18947">MARERALAVRWTALRGCVSYILAFALRFTSDEHRASKCMDGHLPLHTHYPVLIPTSLFNGLEVRKSCFEINVSTKGHWHLVSCSMSQTTILAANSPPAIKWYCRLPTFRWISTSIATTSAHSTPKKAITALSRKAELSHATPSAISADVPLIEPRKIGRTSQQYHGYVSR</sequence>
<organism evidence="1 2">
    <name type="scientific">Ostreobium quekettii</name>
    <dbReference type="NCBI Taxonomy" id="121088"/>
    <lineage>
        <taxon>Eukaryota</taxon>
        <taxon>Viridiplantae</taxon>
        <taxon>Chlorophyta</taxon>
        <taxon>core chlorophytes</taxon>
        <taxon>Ulvophyceae</taxon>
        <taxon>TCBD clade</taxon>
        <taxon>Bryopsidales</taxon>
        <taxon>Ostreobineae</taxon>
        <taxon>Ostreobiaceae</taxon>
        <taxon>Ostreobium</taxon>
    </lineage>
</organism>
<evidence type="ECO:0000313" key="1">
    <source>
        <dbReference type="EMBL" id="CAD7698245.1"/>
    </source>
</evidence>
<name>A0A8S1ITL4_9CHLO</name>
<dbReference type="AlphaFoldDB" id="A0A8S1ITL4"/>
<gene>
    <name evidence="1" type="ORF">OSTQU699_LOCUS3606</name>
</gene>
<evidence type="ECO:0000313" key="2">
    <source>
        <dbReference type="Proteomes" id="UP000708148"/>
    </source>
</evidence>
<dbReference type="Proteomes" id="UP000708148">
    <property type="component" value="Unassembled WGS sequence"/>
</dbReference>
<protein>
    <submittedName>
        <fullName evidence="1">Uncharacterized protein</fullName>
    </submittedName>
</protein>
<reference evidence="1" key="1">
    <citation type="submission" date="2020-12" db="EMBL/GenBank/DDBJ databases">
        <authorList>
            <person name="Iha C."/>
        </authorList>
    </citation>
    <scope>NUCLEOTIDE SEQUENCE</scope>
</reference>
<dbReference type="EMBL" id="CAJHUC010000793">
    <property type="protein sequence ID" value="CAD7698245.1"/>
    <property type="molecule type" value="Genomic_DNA"/>
</dbReference>
<proteinExistence type="predicted"/>
<accession>A0A8S1ITL4</accession>